<name>A0A074YZG8_OPIVI</name>
<dbReference type="CTD" id="20330107"/>
<dbReference type="KEGG" id="ovi:T265_15942"/>
<protein>
    <submittedName>
        <fullName evidence="1">Uncharacterized protein</fullName>
    </submittedName>
</protein>
<proteinExistence type="predicted"/>
<dbReference type="AlphaFoldDB" id="A0A074YZG8"/>
<evidence type="ECO:0000313" key="2">
    <source>
        <dbReference type="Proteomes" id="UP000054324"/>
    </source>
</evidence>
<dbReference type="GeneID" id="20330107"/>
<sequence>CDLLTTGHCVVLIYFCQRRVDDDYSNLVRSHDLVAAEACTDSVGPSSFYLHELSTFPLVLFHKTGV</sequence>
<keyword evidence="2" id="KW-1185">Reference proteome</keyword>
<accession>A0A074YZG8</accession>
<reference evidence="1 2" key="1">
    <citation type="submission" date="2013-11" db="EMBL/GenBank/DDBJ databases">
        <title>Opisthorchis viverrini - life in the bile duct.</title>
        <authorList>
            <person name="Young N.D."/>
            <person name="Nagarajan N."/>
            <person name="Lin S.J."/>
            <person name="Korhonen P.K."/>
            <person name="Jex A.R."/>
            <person name="Hall R.S."/>
            <person name="Safavi-Hemami H."/>
            <person name="Kaewkong W."/>
            <person name="Bertrand D."/>
            <person name="Gao S."/>
            <person name="Seet Q."/>
            <person name="Wongkham S."/>
            <person name="Teh B.T."/>
            <person name="Wongkham C."/>
            <person name="Intapan P.M."/>
            <person name="Maleewong W."/>
            <person name="Yang X."/>
            <person name="Hu M."/>
            <person name="Wang Z."/>
            <person name="Hofmann A."/>
            <person name="Sternberg P.W."/>
            <person name="Tan P."/>
            <person name="Wang J."/>
            <person name="Gasser R.B."/>
        </authorList>
    </citation>
    <scope>NUCLEOTIDE SEQUENCE [LARGE SCALE GENOMIC DNA]</scope>
</reference>
<feature type="non-terminal residue" evidence="1">
    <location>
        <position position="1"/>
    </location>
</feature>
<feature type="non-terminal residue" evidence="1">
    <location>
        <position position="66"/>
    </location>
</feature>
<evidence type="ECO:0000313" key="1">
    <source>
        <dbReference type="EMBL" id="KER18607.1"/>
    </source>
</evidence>
<dbReference type="EMBL" id="KL599246">
    <property type="protein sequence ID" value="KER18607.1"/>
    <property type="molecule type" value="Genomic_DNA"/>
</dbReference>
<organism evidence="1 2">
    <name type="scientific">Opisthorchis viverrini</name>
    <name type="common">Southeast Asian liver fluke</name>
    <dbReference type="NCBI Taxonomy" id="6198"/>
    <lineage>
        <taxon>Eukaryota</taxon>
        <taxon>Metazoa</taxon>
        <taxon>Spiralia</taxon>
        <taxon>Lophotrochozoa</taxon>
        <taxon>Platyhelminthes</taxon>
        <taxon>Trematoda</taxon>
        <taxon>Digenea</taxon>
        <taxon>Opisthorchiida</taxon>
        <taxon>Opisthorchiata</taxon>
        <taxon>Opisthorchiidae</taxon>
        <taxon>Opisthorchis</taxon>
    </lineage>
</organism>
<gene>
    <name evidence="1" type="ORF">T265_15942</name>
</gene>
<dbReference type="Proteomes" id="UP000054324">
    <property type="component" value="Unassembled WGS sequence"/>
</dbReference>
<dbReference type="RefSeq" id="XP_009177646.1">
    <property type="nucleotide sequence ID" value="XM_009179382.1"/>
</dbReference>